<dbReference type="AlphaFoldDB" id="A0A9W9YGE9"/>
<dbReference type="Proteomes" id="UP001163046">
    <property type="component" value="Unassembled WGS sequence"/>
</dbReference>
<gene>
    <name evidence="7" type="ORF">OS493_014806</name>
</gene>
<dbReference type="OrthoDB" id="5954934at2759"/>
<proteinExistence type="inferred from homology"/>
<keyword evidence="3" id="KW-0285">Flavoprotein</keyword>
<reference evidence="7" key="1">
    <citation type="submission" date="2023-01" db="EMBL/GenBank/DDBJ databases">
        <title>Genome assembly of the deep-sea coral Lophelia pertusa.</title>
        <authorList>
            <person name="Herrera S."/>
            <person name="Cordes E."/>
        </authorList>
    </citation>
    <scope>NUCLEOTIDE SEQUENCE</scope>
    <source>
        <strain evidence="7">USNM1676648</strain>
        <tissue evidence="7">Polyp</tissue>
    </source>
</reference>
<dbReference type="GO" id="GO:0016491">
    <property type="term" value="F:oxidoreductase activity"/>
    <property type="evidence" value="ECO:0007669"/>
    <property type="project" value="UniProtKB-KW"/>
</dbReference>
<organism evidence="7 8">
    <name type="scientific">Desmophyllum pertusum</name>
    <dbReference type="NCBI Taxonomy" id="174260"/>
    <lineage>
        <taxon>Eukaryota</taxon>
        <taxon>Metazoa</taxon>
        <taxon>Cnidaria</taxon>
        <taxon>Anthozoa</taxon>
        <taxon>Hexacorallia</taxon>
        <taxon>Scleractinia</taxon>
        <taxon>Caryophylliina</taxon>
        <taxon>Caryophylliidae</taxon>
        <taxon>Desmophyllum</taxon>
    </lineage>
</organism>
<dbReference type="SUPFAM" id="SSF56176">
    <property type="entry name" value="FAD-binding/transporter-associated domain-like"/>
    <property type="match status" value="1"/>
</dbReference>
<comment type="cofactor">
    <cofactor evidence="1">
        <name>FAD</name>
        <dbReference type="ChEBI" id="CHEBI:57692"/>
    </cofactor>
</comment>
<evidence type="ECO:0000313" key="8">
    <source>
        <dbReference type="Proteomes" id="UP001163046"/>
    </source>
</evidence>
<evidence type="ECO:0000313" key="7">
    <source>
        <dbReference type="EMBL" id="KAJ7334485.1"/>
    </source>
</evidence>
<evidence type="ECO:0000256" key="5">
    <source>
        <dbReference type="ARBA" id="ARBA00023002"/>
    </source>
</evidence>
<name>A0A9W9YGE9_9CNID</name>
<evidence type="ECO:0000256" key="4">
    <source>
        <dbReference type="ARBA" id="ARBA00022827"/>
    </source>
</evidence>
<dbReference type="GO" id="GO:0071949">
    <property type="term" value="F:FAD binding"/>
    <property type="evidence" value="ECO:0007669"/>
    <property type="project" value="InterPro"/>
</dbReference>
<comment type="similarity">
    <text evidence="2">Belongs to the oxygen-dependent FAD-linked oxidoreductase family.</text>
</comment>
<dbReference type="InterPro" id="IPR050416">
    <property type="entry name" value="FAD-linked_Oxidoreductase"/>
</dbReference>
<keyword evidence="4" id="KW-0274">FAD</keyword>
<feature type="domain" description="FAD-binding PCMH-type" evidence="6">
    <location>
        <begin position="38"/>
        <end position="204"/>
    </location>
</feature>
<evidence type="ECO:0000256" key="3">
    <source>
        <dbReference type="ARBA" id="ARBA00022630"/>
    </source>
</evidence>
<dbReference type="InterPro" id="IPR016169">
    <property type="entry name" value="FAD-bd_PCMH_sub2"/>
</dbReference>
<accession>A0A9W9YGE9</accession>
<dbReference type="InterPro" id="IPR036318">
    <property type="entry name" value="FAD-bd_PCMH-like_sf"/>
</dbReference>
<dbReference type="InterPro" id="IPR016166">
    <property type="entry name" value="FAD-bd_PCMH"/>
</dbReference>
<protein>
    <recommendedName>
        <fullName evidence="6">FAD-binding PCMH-type domain-containing protein</fullName>
    </recommendedName>
</protein>
<evidence type="ECO:0000259" key="6">
    <source>
        <dbReference type="PROSITE" id="PS51387"/>
    </source>
</evidence>
<evidence type="ECO:0000256" key="2">
    <source>
        <dbReference type="ARBA" id="ARBA00005466"/>
    </source>
</evidence>
<evidence type="ECO:0000256" key="1">
    <source>
        <dbReference type="ARBA" id="ARBA00001974"/>
    </source>
</evidence>
<keyword evidence="8" id="KW-1185">Reference proteome</keyword>
<dbReference type="PROSITE" id="PS51387">
    <property type="entry name" value="FAD_PCMH"/>
    <property type="match status" value="1"/>
</dbReference>
<dbReference type="PANTHER" id="PTHR42973:SF39">
    <property type="entry name" value="FAD-BINDING PCMH-TYPE DOMAIN-CONTAINING PROTEIN"/>
    <property type="match status" value="1"/>
</dbReference>
<dbReference type="Gene3D" id="3.30.465.10">
    <property type="match status" value="1"/>
</dbReference>
<dbReference type="EMBL" id="MU827784">
    <property type="protein sequence ID" value="KAJ7334485.1"/>
    <property type="molecule type" value="Genomic_DNA"/>
</dbReference>
<keyword evidence="5" id="KW-0560">Oxidoreductase</keyword>
<sequence>MADFSPLKAILSGNIILKSENKKAYQQEVDETWNGAIRARKPDAFIRVATVEDVANTVKFCVQNELEMCVCAAKNSDFSLAEGAVVMDLSDLNTVTVDVEGKVAVVGAGAKMSDVDKETARHCLVTPLGSYSELGVAGFTLLGGTGFLSRSYGCTSDNVLEFELVTISGDVIKASEDEKSRTILGNERLWIKLWGGDVHEISAL</sequence>
<dbReference type="Pfam" id="PF01565">
    <property type="entry name" value="FAD_binding_4"/>
    <property type="match status" value="1"/>
</dbReference>
<dbReference type="PANTHER" id="PTHR42973">
    <property type="entry name" value="BINDING OXIDOREDUCTASE, PUTATIVE (AFU_ORTHOLOGUE AFUA_1G17690)-RELATED"/>
    <property type="match status" value="1"/>
</dbReference>
<comment type="caution">
    <text evidence="7">The sequence shown here is derived from an EMBL/GenBank/DDBJ whole genome shotgun (WGS) entry which is preliminary data.</text>
</comment>
<dbReference type="InterPro" id="IPR006094">
    <property type="entry name" value="Oxid_FAD_bind_N"/>
</dbReference>